<dbReference type="EMBL" id="JANPWB010000007">
    <property type="protein sequence ID" value="KAJ1171452.1"/>
    <property type="molecule type" value="Genomic_DNA"/>
</dbReference>
<proteinExistence type="predicted"/>
<dbReference type="InterPro" id="IPR042566">
    <property type="entry name" value="L1_C"/>
</dbReference>
<accession>A0AAV7T636</accession>
<dbReference type="Gene3D" id="3.30.250.20">
    <property type="entry name" value="L1 transposable element, C-terminal domain"/>
    <property type="match status" value="1"/>
</dbReference>
<gene>
    <name evidence="1" type="ORF">NDU88_003313</name>
</gene>
<keyword evidence="2" id="KW-1185">Reference proteome</keyword>
<protein>
    <submittedName>
        <fullName evidence="1">Uncharacterized protein</fullName>
    </submittedName>
</protein>
<name>A0AAV7T636_PLEWA</name>
<sequence>MEWSLELIARPDIGDQHMSQKAVRVKELERMAEDSENGSRRNNIHTIGLPERIEGPNRDLVAYLENWLRKERALEVLPTYYALELSHWVPACPPLAGAPPCSVCCKTGLRSVNIQYAMFFPAKLRVTHEEEVQFFNTPSVLCDWINKFSWTRVQAGTPALKSHRISTGKKTARWAEVALSVSGPE</sequence>
<dbReference type="AlphaFoldDB" id="A0AAV7T636"/>
<evidence type="ECO:0000313" key="1">
    <source>
        <dbReference type="EMBL" id="KAJ1171452.1"/>
    </source>
</evidence>
<organism evidence="1 2">
    <name type="scientific">Pleurodeles waltl</name>
    <name type="common">Iberian ribbed newt</name>
    <dbReference type="NCBI Taxonomy" id="8319"/>
    <lineage>
        <taxon>Eukaryota</taxon>
        <taxon>Metazoa</taxon>
        <taxon>Chordata</taxon>
        <taxon>Craniata</taxon>
        <taxon>Vertebrata</taxon>
        <taxon>Euteleostomi</taxon>
        <taxon>Amphibia</taxon>
        <taxon>Batrachia</taxon>
        <taxon>Caudata</taxon>
        <taxon>Salamandroidea</taxon>
        <taxon>Salamandridae</taxon>
        <taxon>Pleurodelinae</taxon>
        <taxon>Pleurodeles</taxon>
    </lineage>
</organism>
<evidence type="ECO:0000313" key="2">
    <source>
        <dbReference type="Proteomes" id="UP001066276"/>
    </source>
</evidence>
<comment type="caution">
    <text evidence="1">The sequence shown here is derived from an EMBL/GenBank/DDBJ whole genome shotgun (WGS) entry which is preliminary data.</text>
</comment>
<reference evidence="1" key="1">
    <citation type="journal article" date="2022" name="bioRxiv">
        <title>Sequencing and chromosome-scale assembly of the giantPleurodeles waltlgenome.</title>
        <authorList>
            <person name="Brown T."/>
            <person name="Elewa A."/>
            <person name="Iarovenko S."/>
            <person name="Subramanian E."/>
            <person name="Araus A.J."/>
            <person name="Petzold A."/>
            <person name="Susuki M."/>
            <person name="Suzuki K.-i.T."/>
            <person name="Hayashi T."/>
            <person name="Toyoda A."/>
            <person name="Oliveira C."/>
            <person name="Osipova E."/>
            <person name="Leigh N.D."/>
            <person name="Simon A."/>
            <person name="Yun M.H."/>
        </authorList>
    </citation>
    <scope>NUCLEOTIDE SEQUENCE</scope>
    <source>
        <strain evidence="1">20211129_DDA</strain>
        <tissue evidence="1">Liver</tissue>
    </source>
</reference>
<dbReference type="Proteomes" id="UP001066276">
    <property type="component" value="Chromosome 4_1"/>
</dbReference>